<reference evidence="2 3" key="1">
    <citation type="submission" date="2023-02" db="EMBL/GenBank/DDBJ databases">
        <title>LHISI_Scaffold_Assembly.</title>
        <authorList>
            <person name="Stuart O.P."/>
            <person name="Cleave R."/>
            <person name="Magrath M.J.L."/>
            <person name="Mikheyev A.S."/>
        </authorList>
    </citation>
    <scope>NUCLEOTIDE SEQUENCE [LARGE SCALE GENOMIC DNA]</scope>
    <source>
        <strain evidence="2">Daus_M_001</strain>
        <tissue evidence="2">Leg muscle</tissue>
    </source>
</reference>
<organism evidence="2 3">
    <name type="scientific">Dryococelus australis</name>
    <dbReference type="NCBI Taxonomy" id="614101"/>
    <lineage>
        <taxon>Eukaryota</taxon>
        <taxon>Metazoa</taxon>
        <taxon>Ecdysozoa</taxon>
        <taxon>Arthropoda</taxon>
        <taxon>Hexapoda</taxon>
        <taxon>Insecta</taxon>
        <taxon>Pterygota</taxon>
        <taxon>Neoptera</taxon>
        <taxon>Polyneoptera</taxon>
        <taxon>Phasmatodea</taxon>
        <taxon>Verophasmatodea</taxon>
        <taxon>Anareolatae</taxon>
        <taxon>Phasmatidae</taxon>
        <taxon>Eurycanthinae</taxon>
        <taxon>Dryococelus</taxon>
    </lineage>
</organism>
<dbReference type="EMBL" id="JARBHB010000009">
    <property type="protein sequence ID" value="KAJ8875703.1"/>
    <property type="molecule type" value="Genomic_DNA"/>
</dbReference>
<name>A0ABQ9GUN1_9NEOP</name>
<feature type="compositionally biased region" description="Basic and acidic residues" evidence="1">
    <location>
        <begin position="1"/>
        <end position="17"/>
    </location>
</feature>
<accession>A0ABQ9GUN1</accession>
<comment type="caution">
    <text evidence="2">The sequence shown here is derived from an EMBL/GenBank/DDBJ whole genome shotgun (WGS) entry which is preliminary data.</text>
</comment>
<sequence>MKGTWKREIPEKTRRTEASPVTTPTCEDPGATSRGFKRGSPRLLGLECPISFNDLSFEAVSRPVTSDVNPAEPPNLSLKPDALELHYLSTHCRLHVARQVANS</sequence>
<protein>
    <submittedName>
        <fullName evidence="2">Uncharacterized protein</fullName>
    </submittedName>
</protein>
<gene>
    <name evidence="2" type="ORF">PR048_023602</name>
</gene>
<proteinExistence type="predicted"/>
<feature type="region of interest" description="Disordered" evidence="1">
    <location>
        <begin position="1"/>
        <end position="38"/>
    </location>
</feature>
<evidence type="ECO:0000313" key="2">
    <source>
        <dbReference type="EMBL" id="KAJ8875703.1"/>
    </source>
</evidence>
<dbReference type="Proteomes" id="UP001159363">
    <property type="component" value="Chromosome 8"/>
</dbReference>
<evidence type="ECO:0000256" key="1">
    <source>
        <dbReference type="SAM" id="MobiDB-lite"/>
    </source>
</evidence>
<evidence type="ECO:0000313" key="3">
    <source>
        <dbReference type="Proteomes" id="UP001159363"/>
    </source>
</evidence>
<keyword evidence="3" id="KW-1185">Reference proteome</keyword>